<evidence type="ECO:0000313" key="3">
    <source>
        <dbReference type="Proteomes" id="UP000077245"/>
    </source>
</evidence>
<evidence type="ECO:0000313" key="2">
    <source>
        <dbReference type="EMBL" id="KZX10950.1"/>
    </source>
</evidence>
<organism evidence="2 3">
    <name type="scientific">Methanobrevibacter curvatus</name>
    <dbReference type="NCBI Taxonomy" id="49547"/>
    <lineage>
        <taxon>Archaea</taxon>
        <taxon>Methanobacteriati</taxon>
        <taxon>Methanobacteriota</taxon>
        <taxon>Methanomada group</taxon>
        <taxon>Methanobacteria</taxon>
        <taxon>Methanobacteriales</taxon>
        <taxon>Methanobacteriaceae</taxon>
        <taxon>Methanobrevibacter</taxon>
    </lineage>
</organism>
<gene>
    <name evidence="2" type="ORF">MBCUR_16150</name>
</gene>
<evidence type="ECO:0000259" key="1">
    <source>
        <dbReference type="Pfam" id="PF01937"/>
    </source>
</evidence>
<dbReference type="InterPro" id="IPR036075">
    <property type="entry name" value="ARMT-1-like_metal-bd_sf"/>
</dbReference>
<reference evidence="2 3" key="1">
    <citation type="submission" date="2016-04" db="EMBL/GenBank/DDBJ databases">
        <title>Genome sequence of Methanobrevibacter curvatus DSM 11111.</title>
        <authorList>
            <person name="Poehlein A."/>
            <person name="Seedorf H."/>
            <person name="Daniel R."/>
        </authorList>
    </citation>
    <scope>NUCLEOTIDE SEQUENCE [LARGE SCALE GENOMIC DNA]</scope>
    <source>
        <strain evidence="2 3">DSM 11111</strain>
    </source>
</reference>
<dbReference type="STRING" id="49547.MBCUR_16150"/>
<dbReference type="Gene3D" id="1.10.8.380">
    <property type="entry name" value="Uncharacterised protein PF01937, DUF89, domain 1"/>
    <property type="match status" value="1"/>
</dbReference>
<dbReference type="EMBL" id="LWMV01000200">
    <property type="protein sequence ID" value="KZX10950.1"/>
    <property type="molecule type" value="Genomic_DNA"/>
</dbReference>
<dbReference type="AlphaFoldDB" id="A0A162FJJ8"/>
<protein>
    <recommendedName>
        <fullName evidence="1">Damage-control phosphatase ARMT1-like metal-binding domain-containing protein</fullName>
    </recommendedName>
</protein>
<sequence>MKVYYECGACLLRQSKEAMNLASDDTNLKLEITEEIFKYLSNNFKQGASSNKLGTDIHRIIKEKTNNPDPYKNEKKLGNKIAIELEEKFKKILKKDDSLENYVKISIIGNILDFGALGINTDLKKLISSSVNKKLRINHVNKLKKSLEKSKSLLYLADNTGEITYDKQLIEKLIENYNLKITFAVKEKPILNDACVEDAKLIGLDKITNLITTGTDSIGIVYDYLSKDFKKIFEKEDLIISKGMGNYEGLTELNSLNKDVFCLLSAKCSAIAKDLGVEENDMVVVKLFSK</sequence>
<feature type="domain" description="Damage-control phosphatase ARMT1-like metal-binding" evidence="1">
    <location>
        <begin position="4"/>
        <end position="283"/>
    </location>
</feature>
<dbReference type="PIRSF" id="PIRSF006593">
    <property type="entry name" value="UCP006593"/>
    <property type="match status" value="1"/>
</dbReference>
<dbReference type="Gene3D" id="1.10.285.20">
    <property type="entry name" value="Uncharacterised protein PF01937, DUF89, domain 2"/>
    <property type="match status" value="1"/>
</dbReference>
<comment type="caution">
    <text evidence="2">The sequence shown here is derived from an EMBL/GenBank/DDBJ whole genome shotgun (WGS) entry which is preliminary data.</text>
</comment>
<dbReference type="OrthoDB" id="359165at2157"/>
<dbReference type="RefSeq" id="WP_067092391.1">
    <property type="nucleotide sequence ID" value="NZ_LWMV01000200.1"/>
</dbReference>
<proteinExistence type="predicted"/>
<dbReference type="Gene3D" id="3.40.50.10880">
    <property type="entry name" value="Uncharacterised protein PF01937, DUF89, domain 3"/>
    <property type="match status" value="1"/>
</dbReference>
<dbReference type="InterPro" id="IPR002791">
    <property type="entry name" value="ARMT1-like_metal-bd"/>
</dbReference>
<keyword evidence="3" id="KW-1185">Reference proteome</keyword>
<dbReference type="Proteomes" id="UP000077245">
    <property type="component" value="Unassembled WGS sequence"/>
</dbReference>
<dbReference type="SUPFAM" id="SSF111321">
    <property type="entry name" value="AF1104-like"/>
    <property type="match status" value="1"/>
</dbReference>
<dbReference type="InterPro" id="IPR014444">
    <property type="entry name" value="PH1575-like"/>
</dbReference>
<accession>A0A162FJJ8</accession>
<name>A0A162FJJ8_9EURY</name>
<dbReference type="PATRIC" id="fig|49547.3.peg.1723"/>
<dbReference type="Pfam" id="PF01937">
    <property type="entry name" value="ARMT1-like_dom"/>
    <property type="match status" value="1"/>
</dbReference>